<evidence type="ECO:0000256" key="1">
    <source>
        <dbReference type="SAM" id="MobiDB-lite"/>
    </source>
</evidence>
<dbReference type="HOGENOM" id="CLU_937202_0_0_1"/>
<dbReference type="AlphaFoldDB" id="T5AN55"/>
<dbReference type="EMBL" id="KE652222">
    <property type="protein sequence ID" value="EQL03263.1"/>
    <property type="molecule type" value="Genomic_DNA"/>
</dbReference>
<proteinExistence type="predicted"/>
<feature type="region of interest" description="Disordered" evidence="1">
    <location>
        <begin position="57"/>
        <end position="96"/>
    </location>
</feature>
<dbReference type="Proteomes" id="UP000019374">
    <property type="component" value="Unassembled WGS sequence"/>
</dbReference>
<name>T5AN55_OPHSC</name>
<reference evidence="2 3" key="1">
    <citation type="journal article" date="2013" name="Chin. Sci. Bull.">
        <title>Genome survey uncovers the secrets of sex and lifestyle in caterpillar fungus.</title>
        <authorList>
            <person name="Hu X."/>
            <person name="Zhang Y."/>
            <person name="Xiao G."/>
            <person name="Zheng P."/>
            <person name="Xia Y."/>
            <person name="Zhang X."/>
            <person name="St Leger R.J."/>
            <person name="Liu X."/>
            <person name="Wang C."/>
        </authorList>
    </citation>
    <scope>NUCLEOTIDE SEQUENCE [LARGE SCALE GENOMIC DNA]</scope>
    <source>
        <strain evidence="3">Co18 / CGMCC 3.14243</strain>
        <tissue evidence="2">Fruit-body</tissue>
    </source>
</reference>
<evidence type="ECO:0000313" key="3">
    <source>
        <dbReference type="Proteomes" id="UP000019374"/>
    </source>
</evidence>
<gene>
    <name evidence="2" type="ORF">OCS_01023</name>
</gene>
<evidence type="ECO:0000313" key="2">
    <source>
        <dbReference type="EMBL" id="EQL03263.1"/>
    </source>
</evidence>
<sequence>MRQKQRDLFPRFPSSSSLFQQKATGGPPKKYTNINQRRPTPILYSLDQLCHSCRTPFDSAPIDNDDHPTGDPATSDDELGLPGTTAPQARPRPDIRRGSEHIVPCFLESAGCPQRTPSPSPRAVRTSPTCCKPDKDQPVVRNHHHKAQHSVGSREAGGVFATTDEEAAFPASNNAGNNTRSDIKDRALWDTGALKHIFNNPSWFIDLDYSQSSGLLSGTQNRITRPRRKWIQNCPRSLASFGTRARCTRTNRMIFWTTRYASSRAYVTIKAKPGSPLKFLSTTFGTFTLLPFSTMWT</sequence>
<organism evidence="2 3">
    <name type="scientific">Ophiocordyceps sinensis (strain Co18 / CGMCC 3.14243)</name>
    <name type="common">Yarsagumba caterpillar fungus</name>
    <name type="synonym">Hirsutella sinensis</name>
    <dbReference type="NCBI Taxonomy" id="911162"/>
    <lineage>
        <taxon>Eukaryota</taxon>
        <taxon>Fungi</taxon>
        <taxon>Dikarya</taxon>
        <taxon>Ascomycota</taxon>
        <taxon>Pezizomycotina</taxon>
        <taxon>Sordariomycetes</taxon>
        <taxon>Hypocreomycetidae</taxon>
        <taxon>Hypocreales</taxon>
        <taxon>Ophiocordycipitaceae</taxon>
        <taxon>Ophiocordyceps</taxon>
    </lineage>
</organism>
<protein>
    <submittedName>
        <fullName evidence="2">Uncharacterized protein</fullName>
    </submittedName>
</protein>
<feature type="region of interest" description="Disordered" evidence="1">
    <location>
        <begin position="113"/>
        <end position="139"/>
    </location>
</feature>
<accession>T5AN55</accession>
<feature type="region of interest" description="Disordered" evidence="1">
    <location>
        <begin position="1"/>
        <end position="36"/>
    </location>
</feature>